<protein>
    <recommendedName>
        <fullName evidence="5">DUF222 domain-containing protein</fullName>
    </recommendedName>
</protein>
<evidence type="ECO:0000313" key="2">
    <source>
        <dbReference type="EMBL" id="PPH76390.1"/>
    </source>
</evidence>
<dbReference type="Proteomes" id="UP000239698">
    <property type="component" value="Unassembled WGS sequence"/>
</dbReference>
<sequence>MRETGGMTEPEESHELEGWGLVPGPVVEAVRALNGKILQNGQHLDRMVWPKKPRDVQDLLRMSVSDAHKVTKAATDLRALVTAYAHQFHQPRPVIADLARAQQASPQGITRRYNEASVIALEQMLSSDPDITKILKGFPSLSLDDLRHFSGPVGEAARQDWVLKAGEWQLRAAEGG</sequence>
<reference evidence="3 4" key="1">
    <citation type="submission" date="2018-02" db="EMBL/GenBank/DDBJ databases">
        <title>Bacteriophage NCPPB3778 and a type I-E CRISPR drive the evolution of the US Biological Select Agent, Rathayibacter toxicus.</title>
        <authorList>
            <person name="Davis E.W.II."/>
            <person name="Tabima J.F."/>
            <person name="Weisberg A.J."/>
            <person name="Lopes L.D."/>
            <person name="Wiseman M.S."/>
            <person name="Wiseman M.S."/>
            <person name="Pupko T."/>
            <person name="Belcher M.S."/>
            <person name="Sechler A.J."/>
            <person name="Tancos M.A."/>
            <person name="Schroeder B.K."/>
            <person name="Murray T.D."/>
            <person name="Luster D.G."/>
            <person name="Schneider W.L."/>
            <person name="Rogers E."/>
            <person name="Andreote F.D."/>
            <person name="Grunwald N.J."/>
            <person name="Putnam M.L."/>
            <person name="Chang J.H."/>
        </authorList>
    </citation>
    <scope>NUCLEOTIDE SEQUENCE [LARGE SCALE GENOMIC DNA]</scope>
    <source>
        <strain evidence="2 4">AY1D6</strain>
        <strain evidence="1 3">AY1I9</strain>
    </source>
</reference>
<dbReference type="KEGG" id="rry:C1O28_11250"/>
<evidence type="ECO:0008006" key="5">
    <source>
        <dbReference type="Google" id="ProtNLM"/>
    </source>
</evidence>
<organism evidence="1 3">
    <name type="scientific">Rathayibacter rathayi</name>
    <name type="common">Corynebacterium rathayi</name>
    <dbReference type="NCBI Taxonomy" id="33887"/>
    <lineage>
        <taxon>Bacteria</taxon>
        <taxon>Bacillati</taxon>
        <taxon>Actinomycetota</taxon>
        <taxon>Actinomycetes</taxon>
        <taxon>Micrococcales</taxon>
        <taxon>Microbacteriaceae</taxon>
        <taxon>Rathayibacter</taxon>
    </lineage>
</organism>
<evidence type="ECO:0000313" key="4">
    <source>
        <dbReference type="Proteomes" id="UP000239698"/>
    </source>
</evidence>
<dbReference type="Proteomes" id="UP000237881">
    <property type="component" value="Unassembled WGS sequence"/>
</dbReference>
<proteinExistence type="predicted"/>
<gene>
    <name evidence="1" type="ORF">C5C04_07970</name>
    <name evidence="2" type="ORF">C5C40_09200</name>
</gene>
<dbReference type="EMBL" id="PSVT01000017">
    <property type="protein sequence ID" value="PPH76390.1"/>
    <property type="molecule type" value="Genomic_DNA"/>
</dbReference>
<dbReference type="AlphaFoldDB" id="A0ABD6W8H5"/>
<evidence type="ECO:0000313" key="3">
    <source>
        <dbReference type="Proteomes" id="UP000237881"/>
    </source>
</evidence>
<evidence type="ECO:0000313" key="1">
    <source>
        <dbReference type="EMBL" id="PPF14032.1"/>
    </source>
</evidence>
<comment type="caution">
    <text evidence="1">The sequence shown here is derived from an EMBL/GenBank/DDBJ whole genome shotgun (WGS) entry which is preliminary data.</text>
</comment>
<accession>A0ABD6W8H5</accession>
<name>A0ABD6W8H5_RATRA</name>
<keyword evidence="4" id="KW-1185">Reference proteome</keyword>
<dbReference type="EMBL" id="PSUL01000015">
    <property type="protein sequence ID" value="PPF14032.1"/>
    <property type="molecule type" value="Genomic_DNA"/>
</dbReference>